<dbReference type="Gene3D" id="2.70.70.10">
    <property type="entry name" value="Glucose Permease (Domain IIA)"/>
    <property type="match status" value="1"/>
</dbReference>
<dbReference type="SUPFAM" id="SSF51261">
    <property type="entry name" value="Duplicated hybrid motif"/>
    <property type="match status" value="1"/>
</dbReference>
<reference evidence="3" key="2">
    <citation type="submission" date="2021-04" db="EMBL/GenBank/DDBJ databases">
        <authorList>
            <person name="Gilroy R."/>
        </authorList>
    </citation>
    <scope>NUCLEOTIDE SEQUENCE</scope>
    <source>
        <strain evidence="3">CHK185-5351</strain>
    </source>
</reference>
<dbReference type="InterPro" id="IPR016047">
    <property type="entry name" value="M23ase_b-sheet_dom"/>
</dbReference>
<dbReference type="PANTHER" id="PTHR21666:SF289">
    <property type="entry name" value="L-ALA--D-GLU ENDOPEPTIDASE"/>
    <property type="match status" value="1"/>
</dbReference>
<accession>A0A9D2NB96</accession>
<dbReference type="AlphaFoldDB" id="A0A9D2NB96"/>
<dbReference type="Pfam" id="PF01551">
    <property type="entry name" value="Peptidase_M23"/>
    <property type="match status" value="1"/>
</dbReference>
<comment type="caution">
    <text evidence="3">The sequence shown here is derived from an EMBL/GenBank/DDBJ whole genome shotgun (WGS) entry which is preliminary data.</text>
</comment>
<dbReference type="InterPro" id="IPR011055">
    <property type="entry name" value="Dup_hybrid_motif"/>
</dbReference>
<dbReference type="Proteomes" id="UP000823849">
    <property type="component" value="Unassembled WGS sequence"/>
</dbReference>
<dbReference type="PANTHER" id="PTHR21666">
    <property type="entry name" value="PEPTIDASE-RELATED"/>
    <property type="match status" value="1"/>
</dbReference>
<dbReference type="CDD" id="cd12797">
    <property type="entry name" value="M23_peptidase"/>
    <property type="match status" value="1"/>
</dbReference>
<feature type="domain" description="M23ase beta-sheet core" evidence="2">
    <location>
        <begin position="80"/>
        <end position="181"/>
    </location>
</feature>
<evidence type="ECO:0000313" key="4">
    <source>
        <dbReference type="Proteomes" id="UP000823849"/>
    </source>
</evidence>
<organism evidence="3 4">
    <name type="scientific">Candidatus Fusicatenibacter intestinigallinarum</name>
    <dbReference type="NCBI Taxonomy" id="2838598"/>
    <lineage>
        <taxon>Bacteria</taxon>
        <taxon>Bacillati</taxon>
        <taxon>Bacillota</taxon>
        <taxon>Clostridia</taxon>
        <taxon>Lachnospirales</taxon>
        <taxon>Lachnospiraceae</taxon>
        <taxon>Fusicatenibacter</taxon>
    </lineage>
</organism>
<name>A0A9D2NB96_9FIRM</name>
<proteinExistence type="predicted"/>
<evidence type="ECO:0000259" key="2">
    <source>
        <dbReference type="Pfam" id="PF01551"/>
    </source>
</evidence>
<gene>
    <name evidence="3" type="ORF">H9705_04780</name>
</gene>
<dbReference type="EMBL" id="DWWU01000020">
    <property type="protein sequence ID" value="HJC15127.1"/>
    <property type="molecule type" value="Genomic_DNA"/>
</dbReference>
<evidence type="ECO:0000313" key="3">
    <source>
        <dbReference type="EMBL" id="HJC15127.1"/>
    </source>
</evidence>
<dbReference type="GO" id="GO:0004222">
    <property type="term" value="F:metalloendopeptidase activity"/>
    <property type="evidence" value="ECO:0007669"/>
    <property type="project" value="TreeGrafter"/>
</dbReference>
<dbReference type="InterPro" id="IPR050570">
    <property type="entry name" value="Cell_wall_metabolism_enzyme"/>
</dbReference>
<evidence type="ECO:0000256" key="1">
    <source>
        <dbReference type="ARBA" id="ARBA00022729"/>
    </source>
</evidence>
<keyword evidence="1" id="KW-0732">Signal</keyword>
<sequence length="202" mass="22474">MILERLEPAENVRLDTDTWERATAVLEEKRGRAFAVVRDAYRAVFGGLECFPVSSEAAGGGRFSYENTFGEKRNYGGNRVHEGCDVFGENPQSGVYPVLSVCDGYVEKIGWLTLGGYRIGIRSKDGGYFYYAHLESYEQEFQVGDTVRAGEILGLMGDTGYGEEGSRGKFPVHLHFGCYIRTAHQEELSVNSYPILQILDDG</sequence>
<protein>
    <submittedName>
        <fullName evidence="3">M23 family metallopeptidase</fullName>
    </submittedName>
</protein>
<reference evidence="3" key="1">
    <citation type="journal article" date="2021" name="PeerJ">
        <title>Extensive microbial diversity within the chicken gut microbiome revealed by metagenomics and culture.</title>
        <authorList>
            <person name="Gilroy R."/>
            <person name="Ravi A."/>
            <person name="Getino M."/>
            <person name="Pursley I."/>
            <person name="Horton D.L."/>
            <person name="Alikhan N.F."/>
            <person name="Baker D."/>
            <person name="Gharbi K."/>
            <person name="Hall N."/>
            <person name="Watson M."/>
            <person name="Adriaenssens E.M."/>
            <person name="Foster-Nyarko E."/>
            <person name="Jarju S."/>
            <person name="Secka A."/>
            <person name="Antonio M."/>
            <person name="Oren A."/>
            <person name="Chaudhuri R.R."/>
            <person name="La Ragione R."/>
            <person name="Hildebrand F."/>
            <person name="Pallen M.J."/>
        </authorList>
    </citation>
    <scope>NUCLEOTIDE SEQUENCE</scope>
    <source>
        <strain evidence="3">CHK185-5351</strain>
    </source>
</reference>